<feature type="domain" description="GGDEF" evidence="5">
    <location>
        <begin position="183"/>
        <end position="320"/>
    </location>
</feature>
<evidence type="ECO:0000256" key="1">
    <source>
        <dbReference type="ARBA" id="ARBA00012528"/>
    </source>
</evidence>
<dbReference type="InterPro" id="IPR000160">
    <property type="entry name" value="GGDEF_dom"/>
</dbReference>
<dbReference type="Proteomes" id="UP001595722">
    <property type="component" value="Unassembled WGS sequence"/>
</dbReference>
<dbReference type="PANTHER" id="PTHR45138">
    <property type="entry name" value="REGULATORY COMPONENTS OF SENSORY TRANSDUCTION SYSTEM"/>
    <property type="match status" value="1"/>
</dbReference>
<dbReference type="InterPro" id="IPR011006">
    <property type="entry name" value="CheY-like_superfamily"/>
</dbReference>
<evidence type="ECO:0000259" key="4">
    <source>
        <dbReference type="PROSITE" id="PS50110"/>
    </source>
</evidence>
<comment type="catalytic activity">
    <reaction evidence="2">
        <text>2 GTP = 3',3'-c-di-GMP + 2 diphosphate</text>
        <dbReference type="Rhea" id="RHEA:24898"/>
        <dbReference type="ChEBI" id="CHEBI:33019"/>
        <dbReference type="ChEBI" id="CHEBI:37565"/>
        <dbReference type="ChEBI" id="CHEBI:58805"/>
        <dbReference type="EC" id="2.7.7.65"/>
    </reaction>
</comment>
<dbReference type="RefSeq" id="WP_376866989.1">
    <property type="nucleotide sequence ID" value="NZ_JBHRYB010000013.1"/>
</dbReference>
<reference evidence="7" key="1">
    <citation type="journal article" date="2019" name="Int. J. Syst. Evol. Microbiol.">
        <title>The Global Catalogue of Microorganisms (GCM) 10K type strain sequencing project: providing services to taxonomists for standard genome sequencing and annotation.</title>
        <authorList>
            <consortium name="The Broad Institute Genomics Platform"/>
            <consortium name="The Broad Institute Genome Sequencing Center for Infectious Disease"/>
            <person name="Wu L."/>
            <person name="Ma J."/>
        </authorList>
    </citation>
    <scope>NUCLEOTIDE SEQUENCE [LARGE SCALE GENOMIC DNA]</scope>
    <source>
        <strain evidence="7">KCTC 42424</strain>
    </source>
</reference>
<dbReference type="SMART" id="SM00267">
    <property type="entry name" value="GGDEF"/>
    <property type="match status" value="1"/>
</dbReference>
<keyword evidence="6" id="KW-0548">Nucleotidyltransferase</keyword>
<name>A0ABV7VVY4_9GAMM</name>
<dbReference type="CDD" id="cd01949">
    <property type="entry name" value="GGDEF"/>
    <property type="match status" value="1"/>
</dbReference>
<feature type="domain" description="Response regulatory" evidence="4">
    <location>
        <begin position="20"/>
        <end position="136"/>
    </location>
</feature>
<dbReference type="Gene3D" id="3.30.70.270">
    <property type="match status" value="1"/>
</dbReference>
<dbReference type="Pfam" id="PF00990">
    <property type="entry name" value="GGDEF"/>
    <property type="match status" value="1"/>
</dbReference>
<dbReference type="InterPro" id="IPR001789">
    <property type="entry name" value="Sig_transdc_resp-reg_receiver"/>
</dbReference>
<keyword evidence="7" id="KW-1185">Reference proteome</keyword>
<dbReference type="SUPFAM" id="SSF52172">
    <property type="entry name" value="CheY-like"/>
    <property type="match status" value="1"/>
</dbReference>
<evidence type="ECO:0000256" key="3">
    <source>
        <dbReference type="PROSITE-ProRule" id="PRU00169"/>
    </source>
</evidence>
<dbReference type="PANTHER" id="PTHR45138:SF9">
    <property type="entry name" value="DIGUANYLATE CYCLASE DGCM-RELATED"/>
    <property type="match status" value="1"/>
</dbReference>
<accession>A0ABV7VVY4</accession>
<dbReference type="InterPro" id="IPR029787">
    <property type="entry name" value="Nucleotide_cyclase"/>
</dbReference>
<proteinExistence type="predicted"/>
<evidence type="ECO:0000256" key="2">
    <source>
        <dbReference type="ARBA" id="ARBA00034247"/>
    </source>
</evidence>
<dbReference type="SUPFAM" id="SSF55073">
    <property type="entry name" value="Nucleotide cyclase"/>
    <property type="match status" value="1"/>
</dbReference>
<dbReference type="NCBIfam" id="TIGR00254">
    <property type="entry name" value="GGDEF"/>
    <property type="match status" value="1"/>
</dbReference>
<comment type="caution">
    <text evidence="3">Lacks conserved residue(s) required for the propagation of feature annotation.</text>
</comment>
<protein>
    <recommendedName>
        <fullName evidence="1">diguanylate cyclase</fullName>
        <ecNumber evidence="1">2.7.7.65</ecNumber>
    </recommendedName>
</protein>
<dbReference type="InterPro" id="IPR050469">
    <property type="entry name" value="Diguanylate_Cyclase"/>
</dbReference>
<comment type="caution">
    <text evidence="6">The sequence shown here is derived from an EMBL/GenBank/DDBJ whole genome shotgun (WGS) entry which is preliminary data.</text>
</comment>
<sequence>MALYRFPDVALLMPALSLPRILIADENLAVQAQLAETLASDAEVISVVRRGQLAAWLDHPALAADVLLLERDFIRQDLDGFCRRWQQNPASRGCDLVLMGEADDDAEIQALAMGAQDYLRKPLNPLLLQARIKRLLAVRQQLQQLRAQTTTDGLTQVANRRYLDEFLAAEWRRAQRQQGDSLRGIGLIMADLDHFKLYNDHYGHPAGDECLRRVAAALKHTARRPRDLVARYGGEEFAVVLPSIAVAGVEVVAQRLQQAVAALEIAHPASPTHSRLTLSMGLAWCEPAPGEALGLLLEAADEALYSAKAAGRNRYSATVDLAVVRSLLSD</sequence>
<evidence type="ECO:0000313" key="7">
    <source>
        <dbReference type="Proteomes" id="UP001595722"/>
    </source>
</evidence>
<dbReference type="PROSITE" id="PS50110">
    <property type="entry name" value="RESPONSE_REGULATORY"/>
    <property type="match status" value="1"/>
</dbReference>
<dbReference type="EC" id="2.7.7.65" evidence="1"/>
<dbReference type="EMBL" id="JBHRYB010000013">
    <property type="protein sequence ID" value="MFC3680886.1"/>
    <property type="molecule type" value="Genomic_DNA"/>
</dbReference>
<evidence type="ECO:0000259" key="5">
    <source>
        <dbReference type="PROSITE" id="PS50887"/>
    </source>
</evidence>
<evidence type="ECO:0000313" key="6">
    <source>
        <dbReference type="EMBL" id="MFC3680886.1"/>
    </source>
</evidence>
<dbReference type="SMART" id="SM00448">
    <property type="entry name" value="REC"/>
    <property type="match status" value="1"/>
</dbReference>
<dbReference type="PROSITE" id="PS50887">
    <property type="entry name" value="GGDEF"/>
    <property type="match status" value="1"/>
</dbReference>
<organism evidence="6 7">
    <name type="scientific">Bacterioplanoides pacificum</name>
    <dbReference type="NCBI Taxonomy" id="1171596"/>
    <lineage>
        <taxon>Bacteria</taxon>
        <taxon>Pseudomonadati</taxon>
        <taxon>Pseudomonadota</taxon>
        <taxon>Gammaproteobacteria</taxon>
        <taxon>Oceanospirillales</taxon>
        <taxon>Oceanospirillaceae</taxon>
        <taxon>Bacterioplanoides</taxon>
    </lineage>
</organism>
<gene>
    <name evidence="6" type="ORF">ACFOMG_12325</name>
</gene>
<keyword evidence="6" id="KW-0808">Transferase</keyword>
<dbReference type="InterPro" id="IPR043128">
    <property type="entry name" value="Rev_trsase/Diguanyl_cyclase"/>
</dbReference>
<dbReference type="Gene3D" id="3.40.50.2300">
    <property type="match status" value="1"/>
</dbReference>
<dbReference type="GO" id="GO:0052621">
    <property type="term" value="F:diguanylate cyclase activity"/>
    <property type="evidence" value="ECO:0007669"/>
    <property type="project" value="UniProtKB-EC"/>
</dbReference>